<evidence type="ECO:0000313" key="3">
    <source>
        <dbReference type="EMBL" id="MCP8898789.1"/>
    </source>
</evidence>
<proteinExistence type="predicted"/>
<organism evidence="3 4">
    <name type="scientific">Gilvimarinus xylanilyticus</name>
    <dbReference type="NCBI Taxonomy" id="2944139"/>
    <lineage>
        <taxon>Bacteria</taxon>
        <taxon>Pseudomonadati</taxon>
        <taxon>Pseudomonadota</taxon>
        <taxon>Gammaproteobacteria</taxon>
        <taxon>Cellvibrionales</taxon>
        <taxon>Cellvibrionaceae</taxon>
        <taxon>Gilvimarinus</taxon>
    </lineage>
</organism>
<dbReference type="EMBL" id="JAMFTH010000001">
    <property type="protein sequence ID" value="MCP8898789.1"/>
    <property type="molecule type" value="Genomic_DNA"/>
</dbReference>
<evidence type="ECO:0000256" key="1">
    <source>
        <dbReference type="SAM" id="Phobius"/>
    </source>
</evidence>
<reference evidence="3" key="1">
    <citation type="submission" date="2022-05" db="EMBL/GenBank/DDBJ databases">
        <authorList>
            <person name="Sun H.-N."/>
        </authorList>
    </citation>
    <scope>NUCLEOTIDE SEQUENCE</scope>
    <source>
        <strain evidence="3">HB14</strain>
    </source>
</reference>
<keyword evidence="1" id="KW-1133">Transmembrane helix</keyword>
<name>A0A9X2HW64_9GAMM</name>
<dbReference type="AlphaFoldDB" id="A0A9X2HW64"/>
<evidence type="ECO:0000313" key="4">
    <source>
        <dbReference type="Proteomes" id="UP001139319"/>
    </source>
</evidence>
<reference evidence="3" key="2">
    <citation type="submission" date="2023-01" db="EMBL/GenBank/DDBJ databases">
        <title>Gilvimarinus xylanilyticus HB14 isolated from Caulerpa lentillifera aquaculture base in Hainan, China.</title>
        <authorList>
            <person name="Zhang Y.-J."/>
        </authorList>
    </citation>
    <scope>NUCLEOTIDE SEQUENCE</scope>
    <source>
        <strain evidence="3">HB14</strain>
    </source>
</reference>
<sequence length="175" mass="20296">MARKIIRRFLPDAAAVKEKPALQFLGDLLHDPNLFHLNRHSVSLAFFFGIFFAFMPLPGQMVLAALCALWVRCNLPITLALVWITNPLTYAPIFFATYQLGRWILDVPSLATSSEHNWAWVMEEFSHIWKPLLLGSALTGFVIGGLGYITMQLFWRWHVARAWQRRKDERQQRDN</sequence>
<protein>
    <submittedName>
        <fullName evidence="3">DUF2062 domain-containing protein</fullName>
    </submittedName>
</protein>
<comment type="caution">
    <text evidence="3">The sequence shown here is derived from an EMBL/GenBank/DDBJ whole genome shotgun (WGS) entry which is preliminary data.</text>
</comment>
<feature type="transmembrane region" description="Helical" evidence="1">
    <location>
        <begin position="44"/>
        <end position="71"/>
    </location>
</feature>
<dbReference type="Proteomes" id="UP001139319">
    <property type="component" value="Unassembled WGS sequence"/>
</dbReference>
<feature type="domain" description="DUF2062" evidence="2">
    <location>
        <begin position="23"/>
        <end position="164"/>
    </location>
</feature>
<dbReference type="Pfam" id="PF09835">
    <property type="entry name" value="DUF2062"/>
    <property type="match status" value="1"/>
</dbReference>
<accession>A0A9X2HW64</accession>
<feature type="transmembrane region" description="Helical" evidence="1">
    <location>
        <begin position="132"/>
        <end position="155"/>
    </location>
</feature>
<keyword evidence="1" id="KW-0472">Membrane</keyword>
<dbReference type="PANTHER" id="PTHR40547">
    <property type="entry name" value="SLL0298 PROTEIN"/>
    <property type="match status" value="1"/>
</dbReference>
<dbReference type="InterPro" id="IPR018639">
    <property type="entry name" value="DUF2062"/>
</dbReference>
<dbReference type="RefSeq" id="WP_253967058.1">
    <property type="nucleotide sequence ID" value="NZ_JAMFTH010000001.1"/>
</dbReference>
<keyword evidence="1" id="KW-0812">Transmembrane</keyword>
<feature type="transmembrane region" description="Helical" evidence="1">
    <location>
        <begin position="77"/>
        <end position="98"/>
    </location>
</feature>
<evidence type="ECO:0000259" key="2">
    <source>
        <dbReference type="Pfam" id="PF09835"/>
    </source>
</evidence>
<gene>
    <name evidence="3" type="ORF">M6D89_05695</name>
</gene>
<dbReference type="PANTHER" id="PTHR40547:SF1">
    <property type="entry name" value="SLL0298 PROTEIN"/>
    <property type="match status" value="1"/>
</dbReference>
<keyword evidence="4" id="KW-1185">Reference proteome</keyword>